<sequence length="88" mass="10144">MGLFGIGCRLFAGFSRLAFQPVLGAAETFNQTRSISLTTALSNVRCHFPRPNEIKRIKRHGWKTRLSTQNGRRILMRRILKNRHVLSH</sequence>
<gene>
    <name evidence="6" type="ORF">GHT06_018043</name>
</gene>
<reference evidence="6 7" key="1">
    <citation type="submission" date="2022-05" db="EMBL/GenBank/DDBJ databases">
        <title>A multi-omics perspective on studying reproductive biology in Daphnia sinensis.</title>
        <authorList>
            <person name="Jia J."/>
        </authorList>
    </citation>
    <scope>NUCLEOTIDE SEQUENCE [LARGE SCALE GENOMIC DNA]</scope>
    <source>
        <strain evidence="6 7">WSL</strain>
    </source>
</reference>
<evidence type="ECO:0000256" key="5">
    <source>
        <dbReference type="ARBA" id="ARBA00035434"/>
    </source>
</evidence>
<evidence type="ECO:0000256" key="3">
    <source>
        <dbReference type="ARBA" id="ARBA00023274"/>
    </source>
</evidence>
<dbReference type="Pfam" id="PF00468">
    <property type="entry name" value="Ribosomal_L34"/>
    <property type="match status" value="1"/>
</dbReference>
<dbReference type="EMBL" id="WJBH02000007">
    <property type="protein sequence ID" value="KAI9555528.1"/>
    <property type="molecule type" value="Genomic_DNA"/>
</dbReference>
<comment type="caution">
    <text evidence="6">The sequence shown here is derived from an EMBL/GenBank/DDBJ whole genome shotgun (WGS) entry which is preliminary data.</text>
</comment>
<dbReference type="Gene3D" id="1.10.287.3980">
    <property type="match status" value="1"/>
</dbReference>
<dbReference type="PANTHER" id="PTHR14503">
    <property type="entry name" value="MITOCHONDRIAL RIBOSOMAL PROTEIN 34 FAMILY MEMBER"/>
    <property type="match status" value="1"/>
</dbReference>
<keyword evidence="7" id="KW-1185">Reference proteome</keyword>
<dbReference type="FunFam" id="1.10.287.3980:FF:000001">
    <property type="entry name" value="Mitochondrial ribosomal protein L34"/>
    <property type="match status" value="1"/>
</dbReference>
<dbReference type="Proteomes" id="UP000820818">
    <property type="component" value="Linkage Group LG7"/>
</dbReference>
<evidence type="ECO:0000313" key="7">
    <source>
        <dbReference type="Proteomes" id="UP000820818"/>
    </source>
</evidence>
<name>A0AAD5LD71_9CRUS</name>
<evidence type="ECO:0000256" key="2">
    <source>
        <dbReference type="ARBA" id="ARBA00022980"/>
    </source>
</evidence>
<protein>
    <recommendedName>
        <fullName evidence="4">Large ribosomal subunit protein bL34m</fullName>
    </recommendedName>
    <alternativeName>
        <fullName evidence="5">39S ribosomal protein L34, mitochondrial</fullName>
    </alternativeName>
</protein>
<organism evidence="6 7">
    <name type="scientific">Daphnia sinensis</name>
    <dbReference type="NCBI Taxonomy" id="1820382"/>
    <lineage>
        <taxon>Eukaryota</taxon>
        <taxon>Metazoa</taxon>
        <taxon>Ecdysozoa</taxon>
        <taxon>Arthropoda</taxon>
        <taxon>Crustacea</taxon>
        <taxon>Branchiopoda</taxon>
        <taxon>Diplostraca</taxon>
        <taxon>Cladocera</taxon>
        <taxon>Anomopoda</taxon>
        <taxon>Daphniidae</taxon>
        <taxon>Daphnia</taxon>
        <taxon>Daphnia similis group</taxon>
    </lineage>
</organism>
<proteinExistence type="inferred from homology"/>
<comment type="similarity">
    <text evidence="1">Belongs to the bacterial ribosomal protein bL34 family.</text>
</comment>
<dbReference type="InterPro" id="IPR000271">
    <property type="entry name" value="Ribosomal_bL34"/>
</dbReference>
<dbReference type="GO" id="GO:0003735">
    <property type="term" value="F:structural constituent of ribosome"/>
    <property type="evidence" value="ECO:0007669"/>
    <property type="project" value="InterPro"/>
</dbReference>
<keyword evidence="3" id="KW-0687">Ribonucleoprotein</keyword>
<dbReference type="GO" id="GO:0005762">
    <property type="term" value="C:mitochondrial large ribosomal subunit"/>
    <property type="evidence" value="ECO:0007669"/>
    <property type="project" value="TreeGrafter"/>
</dbReference>
<keyword evidence="2" id="KW-0689">Ribosomal protein</keyword>
<evidence type="ECO:0000256" key="1">
    <source>
        <dbReference type="ARBA" id="ARBA00010111"/>
    </source>
</evidence>
<accession>A0AAD5LD71</accession>
<evidence type="ECO:0000313" key="6">
    <source>
        <dbReference type="EMBL" id="KAI9555528.1"/>
    </source>
</evidence>
<dbReference type="AlphaFoldDB" id="A0AAD5LD71"/>
<dbReference type="GO" id="GO:0006412">
    <property type="term" value="P:translation"/>
    <property type="evidence" value="ECO:0007669"/>
    <property type="project" value="InterPro"/>
</dbReference>
<dbReference type="PANTHER" id="PTHR14503:SF4">
    <property type="entry name" value="LARGE RIBOSOMAL SUBUNIT PROTEIN BL34M"/>
    <property type="match status" value="1"/>
</dbReference>
<evidence type="ECO:0000256" key="4">
    <source>
        <dbReference type="ARBA" id="ARBA00035274"/>
    </source>
</evidence>